<evidence type="ECO:0000313" key="2">
    <source>
        <dbReference type="Proteomes" id="UP001234297"/>
    </source>
</evidence>
<sequence>MDESRPISTPMCTTTSLTKQSANPFELATEYRMLVGSLQYLSLTRPDVSFAVNKLSQFMHSATTTHWSALKRLLRYIKGSVETGIIINKHGSPLSLHGYSNADWAGDKDDYISTTGCELLWVTSLLNELGILLKTQPVLYCDNMGAKSLSANPVFHSRMKHIALAFHFVREQVQSGSLRVSFVSTEDQLADVLTKPLLRKRFHTLIDKLGLFSPVSCLRGHVKE</sequence>
<comment type="caution">
    <text evidence="1">The sequence shown here is derived from an EMBL/GenBank/DDBJ whole genome shotgun (WGS) entry which is preliminary data.</text>
</comment>
<keyword evidence="2" id="KW-1185">Reference proteome</keyword>
<dbReference type="EMBL" id="CM056816">
    <property type="protein sequence ID" value="KAJ8632544.1"/>
    <property type="molecule type" value="Genomic_DNA"/>
</dbReference>
<proteinExistence type="predicted"/>
<organism evidence="1 2">
    <name type="scientific">Persea americana</name>
    <name type="common">Avocado</name>
    <dbReference type="NCBI Taxonomy" id="3435"/>
    <lineage>
        <taxon>Eukaryota</taxon>
        <taxon>Viridiplantae</taxon>
        <taxon>Streptophyta</taxon>
        <taxon>Embryophyta</taxon>
        <taxon>Tracheophyta</taxon>
        <taxon>Spermatophyta</taxon>
        <taxon>Magnoliopsida</taxon>
        <taxon>Magnoliidae</taxon>
        <taxon>Laurales</taxon>
        <taxon>Lauraceae</taxon>
        <taxon>Persea</taxon>
    </lineage>
</organism>
<accession>A0ACC2LGK6</accession>
<evidence type="ECO:0000313" key="1">
    <source>
        <dbReference type="EMBL" id="KAJ8632544.1"/>
    </source>
</evidence>
<name>A0ACC2LGK6_PERAE</name>
<reference evidence="1 2" key="1">
    <citation type="journal article" date="2022" name="Hortic Res">
        <title>A haplotype resolved chromosomal level avocado genome allows analysis of novel avocado genes.</title>
        <authorList>
            <person name="Nath O."/>
            <person name="Fletcher S.J."/>
            <person name="Hayward A."/>
            <person name="Shaw L.M."/>
            <person name="Masouleh A.K."/>
            <person name="Furtado A."/>
            <person name="Henry R.J."/>
            <person name="Mitter N."/>
        </authorList>
    </citation>
    <scope>NUCLEOTIDE SEQUENCE [LARGE SCALE GENOMIC DNA]</scope>
    <source>
        <strain evidence="2">cv. Hass</strain>
    </source>
</reference>
<protein>
    <submittedName>
        <fullName evidence="1">Uncharacterized protein</fullName>
    </submittedName>
</protein>
<gene>
    <name evidence="1" type="ORF">MRB53_025880</name>
</gene>
<dbReference type="Proteomes" id="UP001234297">
    <property type="component" value="Chromosome 8"/>
</dbReference>